<dbReference type="AlphaFoldDB" id="A0A644Z7R8"/>
<evidence type="ECO:0000256" key="2">
    <source>
        <dbReference type="ARBA" id="ARBA00004777"/>
    </source>
</evidence>
<reference evidence="7" key="1">
    <citation type="submission" date="2019-08" db="EMBL/GenBank/DDBJ databases">
        <authorList>
            <person name="Kucharzyk K."/>
            <person name="Murdoch R.W."/>
            <person name="Higgins S."/>
            <person name="Loffler F."/>
        </authorList>
    </citation>
    <scope>NUCLEOTIDE SEQUENCE</scope>
</reference>
<dbReference type="PANTHER" id="PTHR45754:SF3">
    <property type="entry name" value="METHYLENETETRAHYDROFOLATE REDUCTASE (NADPH)"/>
    <property type="match status" value="1"/>
</dbReference>
<dbReference type="GO" id="GO:0004489">
    <property type="term" value="F:methylenetetrahydrofolate reductase [NAD(P)H] activity"/>
    <property type="evidence" value="ECO:0007669"/>
    <property type="project" value="UniProtKB-EC"/>
</dbReference>
<accession>A0A644Z7R8</accession>
<dbReference type="EC" id="1.5.1.20" evidence="7"/>
<dbReference type="GO" id="GO:0035999">
    <property type="term" value="P:tetrahydrofolate interconversion"/>
    <property type="evidence" value="ECO:0007669"/>
    <property type="project" value="UniProtKB-UniPathway"/>
</dbReference>
<evidence type="ECO:0000256" key="6">
    <source>
        <dbReference type="ARBA" id="ARBA00023002"/>
    </source>
</evidence>
<dbReference type="Pfam" id="PF02219">
    <property type="entry name" value="MTHFR"/>
    <property type="match status" value="1"/>
</dbReference>
<evidence type="ECO:0000256" key="3">
    <source>
        <dbReference type="ARBA" id="ARBA00006743"/>
    </source>
</evidence>
<keyword evidence="6 7" id="KW-0560">Oxidoreductase</keyword>
<comment type="cofactor">
    <cofactor evidence="1">
        <name>FAD</name>
        <dbReference type="ChEBI" id="CHEBI:57692"/>
    </cofactor>
</comment>
<dbReference type="UniPathway" id="UPA00193"/>
<dbReference type="Gene3D" id="3.20.20.220">
    <property type="match status" value="1"/>
</dbReference>
<evidence type="ECO:0000256" key="4">
    <source>
        <dbReference type="ARBA" id="ARBA00022630"/>
    </source>
</evidence>
<protein>
    <submittedName>
        <fullName evidence="7">5,10-methylenetetrahydrofolate reductase</fullName>
        <ecNumber evidence="7">1.5.1.20</ecNumber>
    </submittedName>
</protein>
<dbReference type="CDD" id="cd00537">
    <property type="entry name" value="MTHFR"/>
    <property type="match status" value="1"/>
</dbReference>
<dbReference type="GO" id="GO:0009086">
    <property type="term" value="P:methionine biosynthetic process"/>
    <property type="evidence" value="ECO:0007669"/>
    <property type="project" value="TreeGrafter"/>
</dbReference>
<comment type="pathway">
    <text evidence="2">One-carbon metabolism; tetrahydrofolate interconversion.</text>
</comment>
<evidence type="ECO:0000256" key="5">
    <source>
        <dbReference type="ARBA" id="ARBA00022827"/>
    </source>
</evidence>
<dbReference type="GO" id="GO:0005829">
    <property type="term" value="C:cytosol"/>
    <property type="evidence" value="ECO:0007669"/>
    <property type="project" value="TreeGrafter"/>
</dbReference>
<proteinExistence type="inferred from homology"/>
<name>A0A644Z7R8_9ZZZZ</name>
<organism evidence="7">
    <name type="scientific">bioreactor metagenome</name>
    <dbReference type="NCBI Taxonomy" id="1076179"/>
    <lineage>
        <taxon>unclassified sequences</taxon>
        <taxon>metagenomes</taxon>
        <taxon>ecological metagenomes</taxon>
    </lineage>
</organism>
<dbReference type="SUPFAM" id="SSF51730">
    <property type="entry name" value="FAD-linked oxidoreductase"/>
    <property type="match status" value="1"/>
</dbReference>
<gene>
    <name evidence="7" type="primary">metF_14</name>
    <name evidence="7" type="ORF">SDC9_83446</name>
</gene>
<comment type="caution">
    <text evidence="7">The sequence shown here is derived from an EMBL/GenBank/DDBJ whole genome shotgun (WGS) entry which is preliminary data.</text>
</comment>
<dbReference type="InterPro" id="IPR003171">
    <property type="entry name" value="Mehydrof_redctse-like"/>
</dbReference>
<keyword evidence="4" id="KW-0285">Flavoprotein</keyword>
<dbReference type="InterPro" id="IPR029041">
    <property type="entry name" value="FAD-linked_oxidoreductase-like"/>
</dbReference>
<evidence type="ECO:0000256" key="1">
    <source>
        <dbReference type="ARBA" id="ARBA00001974"/>
    </source>
</evidence>
<keyword evidence="5" id="KW-0274">FAD</keyword>
<evidence type="ECO:0000313" key="7">
    <source>
        <dbReference type="EMBL" id="MPM36842.1"/>
    </source>
</evidence>
<dbReference type="GO" id="GO:0071949">
    <property type="term" value="F:FAD binding"/>
    <property type="evidence" value="ECO:0007669"/>
    <property type="project" value="TreeGrafter"/>
</dbReference>
<comment type="similarity">
    <text evidence="3">Belongs to the methylenetetrahydrofolate reductase family.</text>
</comment>
<sequence length="288" mass="31752">MRITDKIKSNGKLSFEVFPPKTDKPLEPLLETLEKLYAFKPSFISCTYGALGSNKGRNLEVVESIQKRGVCEALSHFTCVGNSREDVLTAIAEYRSVGVENLLALRGDIPKGAKKVTGDFQHANELIEFILQNEPSLCIAAACYPEKHLLADSLERDIDMLLKKQDAGASFLMTQLCYSVENYLRFLEAARKRGVTLPIIAGILPILKPDGLVRMTLSNGCSIPKEVAALVGRYGEDEQAFRAAGHEYIVELVQTFMKADVAGIHLYTLNHFEDVAALVRDTGLSDAQ</sequence>
<dbReference type="PANTHER" id="PTHR45754">
    <property type="entry name" value="METHYLENETETRAHYDROFOLATE REDUCTASE"/>
    <property type="match status" value="1"/>
</dbReference>
<dbReference type="EMBL" id="VSSQ01007742">
    <property type="protein sequence ID" value="MPM36842.1"/>
    <property type="molecule type" value="Genomic_DNA"/>
</dbReference>